<dbReference type="RefSeq" id="WP_169491199.1">
    <property type="nucleotide sequence ID" value="NZ_JABBGJ010000093.1"/>
</dbReference>
<proteinExistence type="predicted"/>
<feature type="compositionally biased region" description="Basic and acidic residues" evidence="1">
    <location>
        <begin position="71"/>
        <end position="92"/>
    </location>
</feature>
<protein>
    <submittedName>
        <fullName evidence="2">Uncharacterized protein</fullName>
    </submittedName>
</protein>
<keyword evidence="3" id="KW-1185">Reference proteome</keyword>
<dbReference type="Proteomes" id="UP000544134">
    <property type="component" value="Unassembled WGS sequence"/>
</dbReference>
<organism evidence="2 3">
    <name type="scientific">Paraburkholderia polaris</name>
    <dbReference type="NCBI Taxonomy" id="2728848"/>
    <lineage>
        <taxon>Bacteria</taxon>
        <taxon>Pseudomonadati</taxon>
        <taxon>Pseudomonadota</taxon>
        <taxon>Betaproteobacteria</taxon>
        <taxon>Burkholderiales</taxon>
        <taxon>Burkholderiaceae</taxon>
        <taxon>Paraburkholderia</taxon>
    </lineage>
</organism>
<name>A0A848ITQ3_9BURK</name>
<evidence type="ECO:0000256" key="1">
    <source>
        <dbReference type="SAM" id="MobiDB-lite"/>
    </source>
</evidence>
<reference evidence="2 3" key="1">
    <citation type="submission" date="2020-04" db="EMBL/GenBank/DDBJ databases">
        <title>Paraburkholderia sp. RP-4-7 isolated from soil.</title>
        <authorList>
            <person name="Dahal R.H."/>
        </authorList>
    </citation>
    <scope>NUCLEOTIDE SEQUENCE [LARGE SCALE GENOMIC DNA]</scope>
    <source>
        <strain evidence="2 3">RP-4-7</strain>
    </source>
</reference>
<dbReference type="EMBL" id="JABBGJ010000093">
    <property type="protein sequence ID" value="NMM04466.1"/>
    <property type="molecule type" value="Genomic_DNA"/>
</dbReference>
<evidence type="ECO:0000313" key="2">
    <source>
        <dbReference type="EMBL" id="NMM04466.1"/>
    </source>
</evidence>
<feature type="region of interest" description="Disordered" evidence="1">
    <location>
        <begin position="48"/>
        <end position="92"/>
    </location>
</feature>
<evidence type="ECO:0000313" key="3">
    <source>
        <dbReference type="Proteomes" id="UP000544134"/>
    </source>
</evidence>
<sequence>MGYDFHITRKENWFDDGPEIIAWRGLVELSGSARATALVNEVAQARAQRAGIDTSAAGHSQSPLPATASRRFADLTPKERQDRRNEFRAQLR</sequence>
<dbReference type="AlphaFoldDB" id="A0A848ITQ3"/>
<gene>
    <name evidence="2" type="ORF">HHL24_42350</name>
</gene>
<accession>A0A848ITQ3</accession>
<comment type="caution">
    <text evidence="2">The sequence shown here is derived from an EMBL/GenBank/DDBJ whole genome shotgun (WGS) entry which is preliminary data.</text>
</comment>